<evidence type="ECO:0000256" key="3">
    <source>
        <dbReference type="ARBA" id="ARBA00023143"/>
    </source>
</evidence>
<evidence type="ECO:0000259" key="5">
    <source>
        <dbReference type="Pfam" id="PF00669"/>
    </source>
</evidence>
<evidence type="ECO:0000256" key="2">
    <source>
        <dbReference type="ARBA" id="ARBA00022525"/>
    </source>
</evidence>
<comment type="function">
    <text evidence="4">Flagellin is the subunit protein which polymerizes to form the filaments of bacterial flagella.</text>
</comment>
<dbReference type="OrthoDB" id="9796789at2"/>
<keyword evidence="7" id="KW-0969">Cilium</keyword>
<dbReference type="PANTHER" id="PTHR42792">
    <property type="entry name" value="FLAGELLIN"/>
    <property type="match status" value="1"/>
</dbReference>
<dbReference type="EMBL" id="PIPQ01000005">
    <property type="protein sequence ID" value="RUO39791.1"/>
    <property type="molecule type" value="Genomic_DNA"/>
</dbReference>
<dbReference type="SUPFAM" id="SSF64518">
    <property type="entry name" value="Phase 1 flagellin"/>
    <property type="match status" value="1"/>
</dbReference>
<evidence type="ECO:0000259" key="6">
    <source>
        <dbReference type="Pfam" id="PF00700"/>
    </source>
</evidence>
<evidence type="ECO:0000313" key="8">
    <source>
        <dbReference type="Proteomes" id="UP000286976"/>
    </source>
</evidence>
<name>A0A432X0Y7_9GAMM</name>
<dbReference type="Pfam" id="PF00669">
    <property type="entry name" value="Flagellin_N"/>
    <property type="match status" value="1"/>
</dbReference>
<protein>
    <recommendedName>
        <fullName evidence="4">Flagellin</fullName>
    </recommendedName>
</protein>
<proteinExistence type="inferred from homology"/>
<accession>A0A432X0Y7</accession>
<dbReference type="PRINTS" id="PR00207">
    <property type="entry name" value="FLAGELLIN"/>
</dbReference>
<feature type="domain" description="Flagellin N-terminal" evidence="5">
    <location>
        <begin position="10"/>
        <end position="136"/>
    </location>
</feature>
<dbReference type="RefSeq" id="WP_126757663.1">
    <property type="nucleotide sequence ID" value="NZ_PIPQ01000005.1"/>
</dbReference>
<comment type="subcellular location">
    <subcellularLocation>
        <location evidence="4">Secreted</location>
    </subcellularLocation>
    <subcellularLocation>
        <location evidence="4">Bacterial flagellum</location>
    </subcellularLocation>
</comment>
<feature type="domain" description="Flagellin C-terminal" evidence="6">
    <location>
        <begin position="182"/>
        <end position="259"/>
    </location>
</feature>
<keyword evidence="8" id="KW-1185">Reference proteome</keyword>
<comment type="caution">
    <text evidence="7">The sequence shown here is derived from an EMBL/GenBank/DDBJ whole genome shotgun (WGS) entry which is preliminary data.</text>
</comment>
<dbReference type="GO" id="GO:0005198">
    <property type="term" value="F:structural molecule activity"/>
    <property type="evidence" value="ECO:0007669"/>
    <property type="project" value="UniProtKB-UniRule"/>
</dbReference>
<dbReference type="InterPro" id="IPR001029">
    <property type="entry name" value="Flagellin_N"/>
</dbReference>
<evidence type="ECO:0000256" key="1">
    <source>
        <dbReference type="ARBA" id="ARBA00005709"/>
    </source>
</evidence>
<dbReference type="Pfam" id="PF00700">
    <property type="entry name" value="Flagellin_C"/>
    <property type="match status" value="1"/>
</dbReference>
<evidence type="ECO:0000256" key="4">
    <source>
        <dbReference type="RuleBase" id="RU362073"/>
    </source>
</evidence>
<dbReference type="GO" id="GO:0005576">
    <property type="term" value="C:extracellular region"/>
    <property type="evidence" value="ECO:0007669"/>
    <property type="project" value="UniProtKB-SubCell"/>
</dbReference>
<dbReference type="Gene3D" id="1.20.1330.10">
    <property type="entry name" value="f41 fragment of flagellin, N-terminal domain"/>
    <property type="match status" value="1"/>
</dbReference>
<dbReference type="InterPro" id="IPR001492">
    <property type="entry name" value="Flagellin"/>
</dbReference>
<keyword evidence="3 4" id="KW-0975">Bacterial flagellum</keyword>
<dbReference type="GO" id="GO:0009288">
    <property type="term" value="C:bacterial-type flagellum"/>
    <property type="evidence" value="ECO:0007669"/>
    <property type="project" value="UniProtKB-SubCell"/>
</dbReference>
<keyword evidence="7" id="KW-0966">Cell projection</keyword>
<keyword evidence="2 4" id="KW-0964">Secreted</keyword>
<reference evidence="7 8" key="1">
    <citation type="journal article" date="2011" name="Front. Microbiol.">
        <title>Genomic signatures of strain selection and enhancement in Bacillus atrophaeus var. globigii, a historical biowarfare simulant.</title>
        <authorList>
            <person name="Gibbons H.S."/>
            <person name="Broomall S.M."/>
            <person name="McNew L.A."/>
            <person name="Daligault H."/>
            <person name="Chapman C."/>
            <person name="Bruce D."/>
            <person name="Karavis M."/>
            <person name="Krepps M."/>
            <person name="McGregor P.A."/>
            <person name="Hong C."/>
            <person name="Park K.H."/>
            <person name="Akmal A."/>
            <person name="Feldman A."/>
            <person name="Lin J.S."/>
            <person name="Chang W.E."/>
            <person name="Higgs B.W."/>
            <person name="Demirev P."/>
            <person name="Lindquist J."/>
            <person name="Liem A."/>
            <person name="Fochler E."/>
            <person name="Read T.D."/>
            <person name="Tapia R."/>
            <person name="Johnson S."/>
            <person name="Bishop-Lilly K.A."/>
            <person name="Detter C."/>
            <person name="Han C."/>
            <person name="Sozhamannan S."/>
            <person name="Rosenzweig C.N."/>
            <person name="Skowronski E.W."/>
        </authorList>
    </citation>
    <scope>NUCLEOTIDE SEQUENCE [LARGE SCALE GENOMIC DNA]</scope>
    <source>
        <strain evidence="7 8">AIT1</strain>
    </source>
</reference>
<dbReference type="AlphaFoldDB" id="A0A432X0Y7"/>
<sequence>MKIDSSAKPLSLLQQIQQEQTDSLRHLASGKRVESAHDDAAAMQIIERLTAESQAYQRSLGNAYDGISMLGVAEGGLANIQDDVNRIRELTVQAGNGALTDADREALQQEAAQLTENIYQTVDRTEFAGVPLLSQNDSRTFQLGNTGDTSLSIELRDMRQQGLDSLSTLDLTDPNATSSLMDSLDSMNDMLNTQRAEYGAQQNAFEASARNLTQTDIATQASRSRMQDLDYAMGTARNIQNQILQNSAVAMSAQANAQTELALSILS</sequence>
<dbReference type="InterPro" id="IPR046358">
    <property type="entry name" value="Flagellin_C"/>
</dbReference>
<gene>
    <name evidence="7" type="ORF">CWE15_08510</name>
</gene>
<organism evidence="7 8">
    <name type="scientific">Aliidiomarina taiwanensis</name>
    <dbReference type="NCBI Taxonomy" id="946228"/>
    <lineage>
        <taxon>Bacteria</taxon>
        <taxon>Pseudomonadati</taxon>
        <taxon>Pseudomonadota</taxon>
        <taxon>Gammaproteobacteria</taxon>
        <taxon>Alteromonadales</taxon>
        <taxon>Idiomarinaceae</taxon>
        <taxon>Aliidiomarina</taxon>
    </lineage>
</organism>
<evidence type="ECO:0000313" key="7">
    <source>
        <dbReference type="EMBL" id="RUO39791.1"/>
    </source>
</evidence>
<dbReference type="Proteomes" id="UP000286976">
    <property type="component" value="Unassembled WGS sequence"/>
</dbReference>
<keyword evidence="7" id="KW-0282">Flagellum</keyword>
<comment type="similarity">
    <text evidence="1 4">Belongs to the bacterial flagellin family.</text>
</comment>
<dbReference type="PANTHER" id="PTHR42792:SF2">
    <property type="entry name" value="FLAGELLIN"/>
    <property type="match status" value="1"/>
</dbReference>